<feature type="compositionally biased region" description="Polar residues" evidence="1">
    <location>
        <begin position="210"/>
        <end position="221"/>
    </location>
</feature>
<dbReference type="OrthoDB" id="1056523at2759"/>
<comment type="caution">
    <text evidence="2">The sequence shown here is derived from an EMBL/GenBank/DDBJ whole genome shotgun (WGS) entry which is preliminary data.</text>
</comment>
<protein>
    <recommendedName>
        <fullName evidence="4">DUF4283 domain-containing protein</fullName>
    </recommendedName>
</protein>
<feature type="region of interest" description="Disordered" evidence="1">
    <location>
        <begin position="190"/>
        <end position="224"/>
    </location>
</feature>
<dbReference type="Proteomes" id="UP000489600">
    <property type="component" value="Unassembled WGS sequence"/>
</dbReference>
<dbReference type="AlphaFoldDB" id="A0A565CV81"/>
<dbReference type="EMBL" id="CABITT030000008">
    <property type="protein sequence ID" value="VVB17507.1"/>
    <property type="molecule type" value="Genomic_DNA"/>
</dbReference>
<name>A0A565CV81_9BRAS</name>
<keyword evidence="3" id="KW-1185">Reference proteome</keyword>
<feature type="region of interest" description="Disordered" evidence="1">
    <location>
        <begin position="126"/>
        <end position="158"/>
    </location>
</feature>
<accession>A0A565CV81</accession>
<gene>
    <name evidence="2" type="ORF">ANE_LOCUS27951</name>
</gene>
<evidence type="ECO:0000256" key="1">
    <source>
        <dbReference type="SAM" id="MobiDB-lite"/>
    </source>
</evidence>
<reference evidence="2" key="1">
    <citation type="submission" date="2019-07" db="EMBL/GenBank/DDBJ databases">
        <authorList>
            <person name="Dittberner H."/>
        </authorList>
    </citation>
    <scope>NUCLEOTIDE SEQUENCE [LARGE SCALE GENOMIC DNA]</scope>
</reference>
<evidence type="ECO:0000313" key="3">
    <source>
        <dbReference type="Proteomes" id="UP000489600"/>
    </source>
</evidence>
<proteinExistence type="predicted"/>
<evidence type="ECO:0000313" key="2">
    <source>
        <dbReference type="EMBL" id="VVB17507.1"/>
    </source>
</evidence>
<sequence length="249" mass="27110">MAIVQWAENVNNAVNIPSQAGEEFVPVRRNGKNSAKGRRQVVMTEERGGGQMENLVRGSRRGANMANVVTSNRFRGLKEDTQSLVLRESQVIEANKENIEISNIEASGKRGENGVGIVFGAEGGKMINGPRSDGRNKKLENGKAHESQFNRSNSTHMAKPGKGLIFGPARDELALSVNSKRLRVEKDNMGRSGGSVIVERKKSQDKSAESVMQQDEVNQNMVALGDGERMMEETLSKDPSGKMTGGLKD</sequence>
<feature type="compositionally biased region" description="Basic and acidic residues" evidence="1">
    <location>
        <begin position="132"/>
        <end position="148"/>
    </location>
</feature>
<evidence type="ECO:0008006" key="4">
    <source>
        <dbReference type="Google" id="ProtNLM"/>
    </source>
</evidence>
<feature type="compositionally biased region" description="Basic and acidic residues" evidence="1">
    <location>
        <begin position="198"/>
        <end position="208"/>
    </location>
</feature>
<organism evidence="2 3">
    <name type="scientific">Arabis nemorensis</name>
    <dbReference type="NCBI Taxonomy" id="586526"/>
    <lineage>
        <taxon>Eukaryota</taxon>
        <taxon>Viridiplantae</taxon>
        <taxon>Streptophyta</taxon>
        <taxon>Embryophyta</taxon>
        <taxon>Tracheophyta</taxon>
        <taxon>Spermatophyta</taxon>
        <taxon>Magnoliopsida</taxon>
        <taxon>eudicotyledons</taxon>
        <taxon>Gunneridae</taxon>
        <taxon>Pentapetalae</taxon>
        <taxon>rosids</taxon>
        <taxon>malvids</taxon>
        <taxon>Brassicales</taxon>
        <taxon>Brassicaceae</taxon>
        <taxon>Arabideae</taxon>
        <taxon>Arabis</taxon>
    </lineage>
</organism>